<dbReference type="Proteomes" id="UP000719412">
    <property type="component" value="Unassembled WGS sequence"/>
</dbReference>
<keyword evidence="3" id="KW-1185">Reference proteome</keyword>
<reference evidence="2" key="1">
    <citation type="journal article" date="2020" name="J Insects Food Feed">
        <title>The yellow mealworm (Tenebrio molitor) genome: a resource for the emerging insects as food and feed industry.</title>
        <authorList>
            <person name="Eriksson T."/>
            <person name="Andere A."/>
            <person name="Kelstrup H."/>
            <person name="Emery V."/>
            <person name="Picard C."/>
        </authorList>
    </citation>
    <scope>NUCLEOTIDE SEQUENCE</scope>
    <source>
        <strain evidence="2">Stoneville</strain>
        <tissue evidence="2">Whole head</tissue>
    </source>
</reference>
<comment type="caution">
    <text evidence="2">The sequence shown here is derived from an EMBL/GenBank/DDBJ whole genome shotgun (WGS) entry which is preliminary data.</text>
</comment>
<evidence type="ECO:0000313" key="3">
    <source>
        <dbReference type="Proteomes" id="UP000719412"/>
    </source>
</evidence>
<keyword evidence="1" id="KW-1133">Transmembrane helix</keyword>
<evidence type="ECO:0000256" key="1">
    <source>
        <dbReference type="SAM" id="Phobius"/>
    </source>
</evidence>
<keyword evidence="1" id="KW-0472">Membrane</keyword>
<accession>A0A8J6LB19</accession>
<evidence type="ECO:0000313" key="2">
    <source>
        <dbReference type="EMBL" id="KAH0813757.1"/>
    </source>
</evidence>
<keyword evidence="1" id="KW-0812">Transmembrane</keyword>
<reference evidence="2" key="2">
    <citation type="submission" date="2021-08" db="EMBL/GenBank/DDBJ databases">
        <authorList>
            <person name="Eriksson T."/>
        </authorList>
    </citation>
    <scope>NUCLEOTIDE SEQUENCE</scope>
    <source>
        <strain evidence="2">Stoneville</strain>
        <tissue evidence="2">Whole head</tissue>
    </source>
</reference>
<protein>
    <submittedName>
        <fullName evidence="2">Uncharacterized protein</fullName>
    </submittedName>
</protein>
<dbReference type="EMBL" id="JABDTM020024964">
    <property type="protein sequence ID" value="KAH0813757.1"/>
    <property type="molecule type" value="Genomic_DNA"/>
</dbReference>
<feature type="transmembrane region" description="Helical" evidence="1">
    <location>
        <begin position="26"/>
        <end position="49"/>
    </location>
</feature>
<proteinExistence type="predicted"/>
<sequence>MPAKASSDFGLYKEKQKENNLKSVKFVLVVIATVFFLLVILYALVQLIANHHLDVPLESTIEKPTARAEKLISSETVKREIFRPQNPSPKPFGVTYHGQPPSEFTSTTEKITTLNYPQVHSFRHRYYPHNIQDVIGYGNRFNRPQEVAQDFTVKYHRNYKQSPSQYVPQNKRSTKNLTFNENDPFYLYKPQDPGDINLLATGNFRFAPPVWSNLKRNFPKAYSPQQQQYPTNRQEIYNHAKPLTVTLNIYPNNEKEVAGNQRYGLRQFINHRIENLQPRIKFPDNKPKKMTIHLNLYPGGASASETKLFSNAQTLPPTT</sequence>
<organism evidence="2 3">
    <name type="scientific">Tenebrio molitor</name>
    <name type="common">Yellow mealworm beetle</name>
    <dbReference type="NCBI Taxonomy" id="7067"/>
    <lineage>
        <taxon>Eukaryota</taxon>
        <taxon>Metazoa</taxon>
        <taxon>Ecdysozoa</taxon>
        <taxon>Arthropoda</taxon>
        <taxon>Hexapoda</taxon>
        <taxon>Insecta</taxon>
        <taxon>Pterygota</taxon>
        <taxon>Neoptera</taxon>
        <taxon>Endopterygota</taxon>
        <taxon>Coleoptera</taxon>
        <taxon>Polyphaga</taxon>
        <taxon>Cucujiformia</taxon>
        <taxon>Tenebrionidae</taxon>
        <taxon>Tenebrio</taxon>
    </lineage>
</organism>
<gene>
    <name evidence="2" type="ORF">GEV33_009034</name>
</gene>
<name>A0A8J6LB19_TENMO</name>
<dbReference type="AlphaFoldDB" id="A0A8J6LB19"/>